<dbReference type="AlphaFoldDB" id="A0A6S7GQ24"/>
<name>A0A6S7GQ24_PARCT</name>
<dbReference type="GO" id="GO:0008236">
    <property type="term" value="F:serine-type peptidase activity"/>
    <property type="evidence" value="ECO:0007669"/>
    <property type="project" value="InterPro"/>
</dbReference>
<evidence type="ECO:0000313" key="2">
    <source>
        <dbReference type="Proteomes" id="UP001152795"/>
    </source>
</evidence>
<dbReference type="SUPFAM" id="SSF82171">
    <property type="entry name" value="DPP6 N-terminal domain-like"/>
    <property type="match status" value="1"/>
</dbReference>
<dbReference type="Proteomes" id="UP001152795">
    <property type="component" value="Unassembled WGS sequence"/>
</dbReference>
<protein>
    <submittedName>
        <fullName evidence="1">Dipeptidyl peptidase family member 6</fullName>
    </submittedName>
</protein>
<dbReference type="OrthoDB" id="416344at2759"/>
<organism evidence="1 2">
    <name type="scientific">Paramuricea clavata</name>
    <name type="common">Red gorgonian</name>
    <name type="synonym">Violescent sea-whip</name>
    <dbReference type="NCBI Taxonomy" id="317549"/>
    <lineage>
        <taxon>Eukaryota</taxon>
        <taxon>Metazoa</taxon>
        <taxon>Cnidaria</taxon>
        <taxon>Anthozoa</taxon>
        <taxon>Octocorallia</taxon>
        <taxon>Malacalcyonacea</taxon>
        <taxon>Plexauridae</taxon>
        <taxon>Paramuricea</taxon>
    </lineage>
</organism>
<dbReference type="InterPro" id="IPR029058">
    <property type="entry name" value="AB_hydrolase_fold"/>
</dbReference>
<keyword evidence="2" id="KW-1185">Reference proteome</keyword>
<dbReference type="EMBL" id="CACRXK020001958">
    <property type="protein sequence ID" value="CAB3991992.1"/>
    <property type="molecule type" value="Genomic_DNA"/>
</dbReference>
<dbReference type="GO" id="GO:0006508">
    <property type="term" value="P:proteolysis"/>
    <property type="evidence" value="ECO:0007669"/>
    <property type="project" value="InterPro"/>
</dbReference>
<dbReference type="InterPro" id="IPR001375">
    <property type="entry name" value="Peptidase_S9_cat"/>
</dbReference>
<reference evidence="1" key="1">
    <citation type="submission" date="2020-04" db="EMBL/GenBank/DDBJ databases">
        <authorList>
            <person name="Alioto T."/>
            <person name="Alioto T."/>
            <person name="Gomez Garrido J."/>
        </authorList>
    </citation>
    <scope>NUCLEOTIDE SEQUENCE</scope>
    <source>
        <strain evidence="1">A484AB</strain>
    </source>
</reference>
<comment type="caution">
    <text evidence="1">The sequence shown here is derived from an EMBL/GenBank/DDBJ whole genome shotgun (WGS) entry which is preliminary data.</text>
</comment>
<dbReference type="Gene3D" id="3.40.50.1820">
    <property type="entry name" value="alpha/beta hydrolase"/>
    <property type="match status" value="1"/>
</dbReference>
<accession>A0A6S7GQ24</accession>
<dbReference type="PANTHER" id="PTHR43056:SF5">
    <property type="entry name" value="PEPTIDASE S9 PROLYL OLIGOPEPTIDASE CATALYTIC DOMAIN-CONTAINING PROTEIN"/>
    <property type="match status" value="1"/>
</dbReference>
<proteinExistence type="predicted"/>
<gene>
    <name evidence="1" type="ORF">PACLA_8A047900</name>
</gene>
<sequence>MAQLEIVFWSDRRPTEGGRIVVCSWNKNQSEVISWTPKGFNARTRVHEYGGGSTFVYKGHVYFTNFDDQRMYKQESPTSTPQPITPEGKELRYADGEMCEPVKKIICVREDHGVVESGEAKEAKNTIVSIDPETQEQFILCEGADFYASPRVSSTSGTLAWIQWNHPNMPWDTVELWTGQLSSDGKRLVEGSAKQIIRNDGVSLMHPRWTAEDALFFISDRTDWWNLYEYIFDTENERELFPVEKEIGMPHWIFGQCSYEPHPKNARILAVVCGGALGILNSEVGKMDTIDTGFVSHMYPKFSPSGDKIYCIAGSTTRPYCVIDVHVESKHVVIIKDTKHHEMDPGYISEPKAVTFPTEDNKVAHGYLYLPKNKDYAAPPGSLPPLLIKVHGGPTDSTSPNLDLSKQFFTSRGVAILDVNYRGSTGYGMNYRKELYGNWGKVDVEDCCNGALYVANSMKAVDPEKLCIDGGSAGGYTTLACLTQRNEVFKAGASLFGVSDVEALVKDIHKFESCYIDAMIGPYPECKELYRERSPIYHVDKLNCPMIFFQGDEDKVVLPNQAEMMFNAVKEKGLPCCYILYEGEQHGFRKSENIIATLEGEYCFFAKVFGYEPADFKCTLNIENLESLQI</sequence>
<dbReference type="InterPro" id="IPR050585">
    <property type="entry name" value="Xaa-Pro_dipeptidyl-ppase/CocE"/>
</dbReference>
<dbReference type="Pfam" id="PF00326">
    <property type="entry name" value="Peptidase_S9"/>
    <property type="match status" value="1"/>
</dbReference>
<evidence type="ECO:0000313" key="1">
    <source>
        <dbReference type="EMBL" id="CAB3991992.1"/>
    </source>
</evidence>
<dbReference type="SUPFAM" id="SSF53474">
    <property type="entry name" value="alpha/beta-Hydrolases"/>
    <property type="match status" value="1"/>
</dbReference>
<dbReference type="PANTHER" id="PTHR43056">
    <property type="entry name" value="PEPTIDASE S9 PROLYL OLIGOPEPTIDASE"/>
    <property type="match status" value="1"/>
</dbReference>